<reference evidence="1" key="1">
    <citation type="submission" date="2019-11" db="UniProtKB">
        <authorList>
            <consortium name="WormBaseParasite"/>
        </authorList>
    </citation>
    <scope>IDENTIFICATION</scope>
</reference>
<dbReference type="AlphaFoldDB" id="A0A5K3FZ59"/>
<organism evidence="1">
    <name type="scientific">Mesocestoides corti</name>
    <name type="common">Flatworm</name>
    <dbReference type="NCBI Taxonomy" id="53468"/>
    <lineage>
        <taxon>Eukaryota</taxon>
        <taxon>Metazoa</taxon>
        <taxon>Spiralia</taxon>
        <taxon>Lophotrochozoa</taxon>
        <taxon>Platyhelminthes</taxon>
        <taxon>Cestoda</taxon>
        <taxon>Eucestoda</taxon>
        <taxon>Cyclophyllidea</taxon>
        <taxon>Mesocestoididae</taxon>
        <taxon>Mesocestoides</taxon>
    </lineage>
</organism>
<protein>
    <submittedName>
        <fullName evidence="1">Transposase</fullName>
    </submittedName>
</protein>
<sequence length="87" mass="10091">YTRTGFTDQSQARTTREVEFIRAHHAGCAAHYIPLLMHVCLWLAAYHPRMPLKRRETQDWLRPNGEICLRPDPSSLDATVEYPSPSR</sequence>
<evidence type="ECO:0000313" key="1">
    <source>
        <dbReference type="WBParaSite" id="MCU_011395-RA"/>
    </source>
</evidence>
<proteinExistence type="predicted"/>
<accession>A0A5K3FZ59</accession>
<dbReference type="WBParaSite" id="MCU_011395-RA">
    <property type="protein sequence ID" value="MCU_011395-RA"/>
    <property type="gene ID" value="MCU_011395"/>
</dbReference>
<name>A0A5K3FZ59_MESCO</name>